<reference evidence="1" key="1">
    <citation type="submission" date="2020-05" db="EMBL/GenBank/DDBJ databases">
        <authorList>
            <person name="Chiriac C."/>
            <person name="Salcher M."/>
            <person name="Ghai R."/>
            <person name="Kavagutti S V."/>
        </authorList>
    </citation>
    <scope>NUCLEOTIDE SEQUENCE</scope>
</reference>
<gene>
    <name evidence="1" type="ORF">UFOVP71_332</name>
</gene>
<sequence>MSFPYLIQGKNIVVVIGNNSHTVSATHISYEKLKEAIKTGDWDTVQDLIEPKKVVLSYGQGNVEVQGDKLFWKGRAFHNYLAAKFIEMYQEGFPVEPMVNFMENLMLNPSKRAVEELYSFLEKGNLPITADGCFLAYKKIRNDYLDIHSGTMSNAVGNVVEMERNEVDDDKDRTCSSGLHFCSLDYLSHFGGSDSRTVVLKINPRDVVSIPADYHSTKGRACRYEVIDEINKDAADAFIAPVQETAVVSGVTADVIKAAVEAAVKAVMAVKAQADTEPAGDNI</sequence>
<organism evidence="1">
    <name type="scientific">uncultured Caudovirales phage</name>
    <dbReference type="NCBI Taxonomy" id="2100421"/>
    <lineage>
        <taxon>Viruses</taxon>
        <taxon>Duplodnaviria</taxon>
        <taxon>Heunggongvirae</taxon>
        <taxon>Uroviricota</taxon>
        <taxon>Caudoviricetes</taxon>
        <taxon>Peduoviridae</taxon>
        <taxon>Maltschvirus</taxon>
        <taxon>Maltschvirus maltsch</taxon>
    </lineage>
</organism>
<proteinExistence type="predicted"/>
<accession>A0A6J5TBV2</accession>
<dbReference type="EMBL" id="LR797824">
    <property type="protein sequence ID" value="CAB4241794.1"/>
    <property type="molecule type" value="Genomic_DNA"/>
</dbReference>
<protein>
    <submittedName>
        <fullName evidence="1">Uncharacterized protein</fullName>
    </submittedName>
</protein>
<evidence type="ECO:0000313" key="1">
    <source>
        <dbReference type="EMBL" id="CAB4241794.1"/>
    </source>
</evidence>
<name>A0A6J5TBV2_9CAUD</name>